<evidence type="ECO:0000256" key="9">
    <source>
        <dbReference type="SAM" id="MobiDB-lite"/>
    </source>
</evidence>
<evidence type="ECO:0000256" key="4">
    <source>
        <dbReference type="ARBA" id="ARBA00022512"/>
    </source>
</evidence>
<evidence type="ECO:0000313" key="13">
    <source>
        <dbReference type="EMBL" id="RXH80742.1"/>
    </source>
</evidence>
<reference evidence="13 14" key="1">
    <citation type="submission" date="2018-10" db="EMBL/GenBank/DDBJ databases">
        <title>A high-quality apple genome assembly.</title>
        <authorList>
            <person name="Hu J."/>
        </authorList>
    </citation>
    <scope>NUCLEOTIDE SEQUENCE [LARGE SCALE GENOMIC DNA]</scope>
    <source>
        <strain evidence="14">cv. HFTH1</strain>
        <tissue evidence="13">Young leaf</tissue>
    </source>
</reference>
<dbReference type="EMBL" id="RDQH01000338">
    <property type="protein sequence ID" value="RXH80742.1"/>
    <property type="molecule type" value="Genomic_DNA"/>
</dbReference>
<feature type="domain" description="Expansin-like EG45" evidence="11">
    <location>
        <begin position="562"/>
        <end position="676"/>
    </location>
</feature>
<dbReference type="PRINTS" id="PR01225">
    <property type="entry name" value="EXPANSNFAMLY"/>
</dbReference>
<feature type="domain" description="Expansin-like CBD" evidence="12">
    <location>
        <begin position="686"/>
        <end position="766"/>
    </location>
</feature>
<evidence type="ECO:0000259" key="11">
    <source>
        <dbReference type="PROSITE" id="PS50842"/>
    </source>
</evidence>
<dbReference type="PROSITE" id="PS50842">
    <property type="entry name" value="EXPANSIN_EG45"/>
    <property type="match status" value="1"/>
</dbReference>
<protein>
    <recommendedName>
        <fullName evidence="15">Expansin</fullName>
    </recommendedName>
</protein>
<dbReference type="Pfam" id="PF01357">
    <property type="entry name" value="Expansin_C"/>
    <property type="match status" value="1"/>
</dbReference>
<dbReference type="PANTHER" id="PTHR31867">
    <property type="entry name" value="EXPANSIN-A15"/>
    <property type="match status" value="1"/>
</dbReference>
<dbReference type="SUPFAM" id="SSF46689">
    <property type="entry name" value="Homeodomain-like"/>
    <property type="match status" value="1"/>
</dbReference>
<evidence type="ECO:0000256" key="8">
    <source>
        <dbReference type="ARBA" id="ARBA00023316"/>
    </source>
</evidence>
<sequence length="770" mass="86117">MDHEAHARKKFVNMKSQRVKVEDSFGPALEDESETIEHLLAEPKTEYVTVDGVICFDKENAEKGLNMEDFSCGYDFGLNTYSGEFRSAHPRGRHDELELGVLDGLLDEVDEVEDIDAINGLASPCDDYLLDIGFIGQASQLGFGPCEGSRLRNSSSASQSPGLSGSSNSAVGISESSTVTIQEFECKNSSIDKAVTHGFHGNFRQKKRHRTPIAHPASINLRNLDELDNDEKPSVSGIVSAAFLKEKRLRKPTRRYIEEFSGKKSKDSKGREDCSAVTATENGRLKARSQTKNHHQRPRTLAAVPEDDLISENQTLAEFRKQRTRQKKYASISFQKFNCRCYSAQMLESESDESYESDEQPITSESEDDSVSRKRSTKQDRRKHQRMWTPSEVTTLVDGISQYGVGRWTDIKRLLFASSPYRTPLDLRVEQKEMRALPKSLVPRVRELATVHPYPRQRGKKFAPPILPIASKSASSDHIRSTIIFKLKTKKSITMTLPNLRALLGSLAVFIFVLADHLHVVAANRGRFGVHHPIKHHKPRFTAGPWKQAHATFYEGGSGTFGGACGYHDVVQEGYGLETVALSNALFNNGLSCGACYEMKCVDEPQWCKPGSPILTVTATNNCPPNWNQASDNGGWCNPPREHFDVAKPVFLNIAEYKAGIIPVTYRRVPCQKKGGMRFTITGNPYFNEVLVWNVGGAGDIISVQVKGSDKLKWTAMSRMWGQRWVTGAKMVGESLTFRVEASDKRHSTSWHVAPKTWQFGQTFEGKNFR</sequence>
<proteinExistence type="inferred from homology"/>
<dbReference type="GO" id="GO:0016020">
    <property type="term" value="C:membrane"/>
    <property type="evidence" value="ECO:0007669"/>
    <property type="project" value="UniProtKB-SubCell"/>
</dbReference>
<dbReference type="Gene3D" id="2.60.40.760">
    <property type="entry name" value="Expansin, cellulose-binding-like domain"/>
    <property type="match status" value="1"/>
</dbReference>
<dbReference type="InterPro" id="IPR009009">
    <property type="entry name" value="RlpA-like_DPBB"/>
</dbReference>
<dbReference type="GO" id="GO:0005576">
    <property type="term" value="C:extracellular region"/>
    <property type="evidence" value="ECO:0007669"/>
    <property type="project" value="InterPro"/>
</dbReference>
<comment type="caution">
    <text evidence="13">The sequence shown here is derived from an EMBL/GenBank/DDBJ whole genome shotgun (WGS) entry which is preliminary data.</text>
</comment>
<feature type="region of interest" description="Disordered" evidence="9">
    <location>
        <begin position="150"/>
        <end position="171"/>
    </location>
</feature>
<dbReference type="InterPro" id="IPR002963">
    <property type="entry name" value="Expansin"/>
</dbReference>
<gene>
    <name evidence="13" type="ORF">DVH24_004656</name>
</gene>
<dbReference type="InterPro" id="IPR007118">
    <property type="entry name" value="Expan_Lol_pI"/>
</dbReference>
<dbReference type="GO" id="GO:0009653">
    <property type="term" value="P:anatomical structure morphogenesis"/>
    <property type="evidence" value="ECO:0007669"/>
    <property type="project" value="UniProtKB-ARBA"/>
</dbReference>
<keyword evidence="14" id="KW-1185">Reference proteome</keyword>
<dbReference type="Pfam" id="PF03330">
    <property type="entry name" value="DPBB_1"/>
    <property type="match status" value="1"/>
</dbReference>
<keyword evidence="7" id="KW-0472">Membrane</keyword>
<keyword evidence="6" id="KW-0732">Signal</keyword>
<evidence type="ECO:0000259" key="10">
    <source>
        <dbReference type="PROSITE" id="PS50090"/>
    </source>
</evidence>
<dbReference type="CDD" id="cd11660">
    <property type="entry name" value="SANT_TRF"/>
    <property type="match status" value="1"/>
</dbReference>
<feature type="compositionally biased region" description="Basic residues" evidence="9">
    <location>
        <begin position="373"/>
        <end position="386"/>
    </location>
</feature>
<evidence type="ECO:0000259" key="12">
    <source>
        <dbReference type="PROSITE" id="PS50843"/>
    </source>
</evidence>
<organism evidence="13 14">
    <name type="scientific">Malus domestica</name>
    <name type="common">Apple</name>
    <name type="synonym">Pyrus malus</name>
    <dbReference type="NCBI Taxonomy" id="3750"/>
    <lineage>
        <taxon>Eukaryota</taxon>
        <taxon>Viridiplantae</taxon>
        <taxon>Streptophyta</taxon>
        <taxon>Embryophyta</taxon>
        <taxon>Tracheophyta</taxon>
        <taxon>Spermatophyta</taxon>
        <taxon>Magnoliopsida</taxon>
        <taxon>eudicotyledons</taxon>
        <taxon>Gunneridae</taxon>
        <taxon>Pentapetalae</taxon>
        <taxon>rosids</taxon>
        <taxon>fabids</taxon>
        <taxon>Rosales</taxon>
        <taxon>Rosaceae</taxon>
        <taxon>Amygdaloideae</taxon>
        <taxon>Maleae</taxon>
        <taxon>Malus</taxon>
    </lineage>
</organism>
<dbReference type="CDD" id="cd22274">
    <property type="entry name" value="DPBB_EXPA_N"/>
    <property type="match status" value="1"/>
</dbReference>
<dbReference type="Gene3D" id="1.10.246.220">
    <property type="match status" value="1"/>
</dbReference>
<evidence type="ECO:0000256" key="7">
    <source>
        <dbReference type="ARBA" id="ARBA00023136"/>
    </source>
</evidence>
<evidence type="ECO:0000256" key="3">
    <source>
        <dbReference type="ARBA" id="ARBA00005392"/>
    </source>
</evidence>
<dbReference type="PROSITE" id="PS50843">
    <property type="entry name" value="EXPANSIN_CBD"/>
    <property type="match status" value="1"/>
</dbReference>
<dbReference type="InterPro" id="IPR007112">
    <property type="entry name" value="Expansin/allergen_DPBB_dom"/>
</dbReference>
<dbReference type="GO" id="GO:0009664">
    <property type="term" value="P:plant-type cell wall organization"/>
    <property type="evidence" value="ECO:0007669"/>
    <property type="project" value="InterPro"/>
</dbReference>
<comment type="similarity">
    <text evidence="3">Belongs to the expansin family. Expansin A subfamily.</text>
</comment>
<dbReference type="InterPro" id="IPR001005">
    <property type="entry name" value="SANT/Myb"/>
</dbReference>
<dbReference type="AlphaFoldDB" id="A0A498IF11"/>
<dbReference type="STRING" id="3750.A0A498IF11"/>
<feature type="domain" description="Myb-like" evidence="10">
    <location>
        <begin position="380"/>
        <end position="428"/>
    </location>
</feature>
<evidence type="ECO:0000256" key="2">
    <source>
        <dbReference type="ARBA" id="ARBA00004191"/>
    </source>
</evidence>
<dbReference type="InterPro" id="IPR009057">
    <property type="entry name" value="Homeodomain-like_sf"/>
</dbReference>
<dbReference type="Gene3D" id="2.40.40.10">
    <property type="entry name" value="RlpA-like domain"/>
    <property type="match status" value="1"/>
</dbReference>
<feature type="compositionally biased region" description="Low complexity" evidence="9">
    <location>
        <begin position="151"/>
        <end position="170"/>
    </location>
</feature>
<dbReference type="InterPro" id="IPR036749">
    <property type="entry name" value="Expansin_CBD_sf"/>
</dbReference>
<comment type="subcellular location">
    <subcellularLocation>
        <location evidence="1">Membrane</location>
        <topology evidence="1">Peripheral membrane protein</topology>
    </subcellularLocation>
    <subcellularLocation>
        <location evidence="2">Secreted</location>
        <location evidence="2">Cell wall</location>
    </subcellularLocation>
</comment>
<keyword evidence="5" id="KW-0964">Secreted</keyword>
<feature type="compositionally biased region" description="Acidic residues" evidence="9">
    <location>
        <begin position="350"/>
        <end position="369"/>
    </location>
</feature>
<dbReference type="Proteomes" id="UP000290289">
    <property type="component" value="Chromosome 12"/>
</dbReference>
<dbReference type="PRINTS" id="PR01226">
    <property type="entry name" value="EXPANSIN"/>
</dbReference>
<feature type="region of interest" description="Disordered" evidence="9">
    <location>
        <begin position="350"/>
        <end position="387"/>
    </location>
</feature>
<accession>A0A498IF11</accession>
<dbReference type="SMART" id="SM00837">
    <property type="entry name" value="DPBB_1"/>
    <property type="match status" value="1"/>
</dbReference>
<name>A0A498IF11_MALDO</name>
<dbReference type="PROSITE" id="PS50090">
    <property type="entry name" value="MYB_LIKE"/>
    <property type="match status" value="1"/>
</dbReference>
<keyword evidence="4" id="KW-0134">Cell wall</keyword>
<dbReference type="SUPFAM" id="SSF49590">
    <property type="entry name" value="PHL pollen allergen"/>
    <property type="match status" value="1"/>
</dbReference>
<keyword evidence="8" id="KW-0961">Cell wall biogenesis/degradation</keyword>
<evidence type="ECO:0000313" key="14">
    <source>
        <dbReference type="Proteomes" id="UP000290289"/>
    </source>
</evidence>
<evidence type="ECO:0000256" key="1">
    <source>
        <dbReference type="ARBA" id="ARBA00004170"/>
    </source>
</evidence>
<dbReference type="InterPro" id="IPR036908">
    <property type="entry name" value="RlpA-like_sf"/>
</dbReference>
<evidence type="ECO:0000256" key="5">
    <source>
        <dbReference type="ARBA" id="ARBA00022525"/>
    </source>
</evidence>
<dbReference type="InterPro" id="IPR007117">
    <property type="entry name" value="Expansin_CBD"/>
</dbReference>
<evidence type="ECO:0000256" key="6">
    <source>
        <dbReference type="ARBA" id="ARBA00022729"/>
    </source>
</evidence>
<dbReference type="SUPFAM" id="SSF50685">
    <property type="entry name" value="Barwin-like endoglucanases"/>
    <property type="match status" value="1"/>
</dbReference>
<evidence type="ECO:0008006" key="15">
    <source>
        <dbReference type="Google" id="ProtNLM"/>
    </source>
</evidence>